<dbReference type="AlphaFoldDB" id="A0A518BES6"/>
<reference evidence="1 2" key="1">
    <citation type="submission" date="2019-02" db="EMBL/GenBank/DDBJ databases">
        <title>Deep-cultivation of Planctomycetes and their phenomic and genomic characterization uncovers novel biology.</title>
        <authorList>
            <person name="Wiegand S."/>
            <person name="Jogler M."/>
            <person name="Boedeker C."/>
            <person name="Pinto D."/>
            <person name="Vollmers J."/>
            <person name="Rivas-Marin E."/>
            <person name="Kohn T."/>
            <person name="Peeters S.H."/>
            <person name="Heuer A."/>
            <person name="Rast P."/>
            <person name="Oberbeckmann S."/>
            <person name="Bunk B."/>
            <person name="Jeske O."/>
            <person name="Meyerdierks A."/>
            <person name="Storesund J.E."/>
            <person name="Kallscheuer N."/>
            <person name="Luecker S."/>
            <person name="Lage O.M."/>
            <person name="Pohl T."/>
            <person name="Merkel B.J."/>
            <person name="Hornburger P."/>
            <person name="Mueller R.-W."/>
            <person name="Bruemmer F."/>
            <person name="Labrenz M."/>
            <person name="Spormann A.M."/>
            <person name="Op den Camp H."/>
            <person name="Overmann J."/>
            <person name="Amann R."/>
            <person name="Jetten M.S.M."/>
            <person name="Mascher T."/>
            <person name="Medema M.H."/>
            <person name="Devos D.P."/>
            <person name="Kaster A.-K."/>
            <person name="Ovreas L."/>
            <person name="Rohde M."/>
            <person name="Galperin M.Y."/>
            <person name="Jogler C."/>
        </authorList>
    </citation>
    <scope>NUCLEOTIDE SEQUENCE [LARGE SCALE GENOMIC DNA]</scope>
    <source>
        <strain evidence="1 2">Pla133</strain>
    </source>
</reference>
<dbReference type="EMBL" id="CP036287">
    <property type="protein sequence ID" value="QDU65462.1"/>
    <property type="molecule type" value="Genomic_DNA"/>
</dbReference>
<accession>A0A518BES6</accession>
<sequence>MRSIDDLLALVRSHRCFQHPVFEHWAQVAPQPEVIGALFHQIQKFCASTRPGGEFPAALEQLGLDSESRLMHEIVESEEDHGPELATMAGYIVNRAAGASTCPDLSDQQAVEAVLKNYSDKLLGSLPGYDPESGLTAQARRAIEVFERRFDPSRETTFKNLGTALALEIISNRHLIPGEKHCLIDSGLYGASLEDTDMHYLLEHWGEAGAEQQHERNAVEAVASVIDEETEPLVVQGMYDFLDSLTALWDVLDSALLQSGHRADTQQAVGAGA</sequence>
<dbReference type="KEGG" id="pbap:Pla133_05270"/>
<name>A0A518BES6_9BACT</name>
<proteinExistence type="predicted"/>
<dbReference type="RefSeq" id="WP_145062080.1">
    <property type="nucleotide sequence ID" value="NZ_CP036287.1"/>
</dbReference>
<evidence type="ECO:0008006" key="3">
    <source>
        <dbReference type="Google" id="ProtNLM"/>
    </source>
</evidence>
<evidence type="ECO:0000313" key="2">
    <source>
        <dbReference type="Proteomes" id="UP000316921"/>
    </source>
</evidence>
<dbReference type="Gene3D" id="1.20.910.10">
    <property type="entry name" value="Heme oxygenase-like"/>
    <property type="match status" value="1"/>
</dbReference>
<keyword evidence="2" id="KW-1185">Reference proteome</keyword>
<dbReference type="InterPro" id="IPR016084">
    <property type="entry name" value="Haem_Oase-like_multi-hlx"/>
</dbReference>
<evidence type="ECO:0000313" key="1">
    <source>
        <dbReference type="EMBL" id="QDU65462.1"/>
    </source>
</evidence>
<organism evidence="1 2">
    <name type="scientific">Engelhardtia mirabilis</name>
    <dbReference type="NCBI Taxonomy" id="2528011"/>
    <lineage>
        <taxon>Bacteria</taxon>
        <taxon>Pseudomonadati</taxon>
        <taxon>Planctomycetota</taxon>
        <taxon>Planctomycetia</taxon>
        <taxon>Planctomycetia incertae sedis</taxon>
        <taxon>Engelhardtia</taxon>
    </lineage>
</organism>
<gene>
    <name evidence="1" type="ORF">Pla133_05270</name>
</gene>
<protein>
    <recommendedName>
        <fullName evidence="3">PqqC-like protein</fullName>
    </recommendedName>
</protein>
<dbReference type="Proteomes" id="UP000316921">
    <property type="component" value="Chromosome"/>
</dbReference>